<dbReference type="SUPFAM" id="SSF52540">
    <property type="entry name" value="P-loop containing nucleoside triphosphate hydrolases"/>
    <property type="match status" value="1"/>
</dbReference>
<dbReference type="Pfam" id="PF00005">
    <property type="entry name" value="ABC_tran"/>
    <property type="match status" value="1"/>
</dbReference>
<gene>
    <name evidence="5" type="ORF">GCM10009038_28580</name>
</gene>
<comment type="similarity">
    <text evidence="1">Belongs to the ABC transporter superfamily. Ycf16 family.</text>
</comment>
<dbReference type="CDD" id="cd03217">
    <property type="entry name" value="ABC_FeS_Assembly"/>
    <property type="match status" value="1"/>
</dbReference>
<evidence type="ECO:0000313" key="6">
    <source>
        <dbReference type="Proteomes" id="UP000646745"/>
    </source>
</evidence>
<evidence type="ECO:0000256" key="1">
    <source>
        <dbReference type="ARBA" id="ARBA00006216"/>
    </source>
</evidence>
<dbReference type="PROSITE" id="PS00211">
    <property type="entry name" value="ABC_TRANSPORTER_1"/>
    <property type="match status" value="1"/>
</dbReference>
<evidence type="ECO:0000256" key="2">
    <source>
        <dbReference type="ARBA" id="ARBA00022741"/>
    </source>
</evidence>
<accession>A0ABQ3E9Y0</accession>
<dbReference type="PROSITE" id="PS50893">
    <property type="entry name" value="ABC_TRANSPORTER_2"/>
    <property type="match status" value="1"/>
</dbReference>
<dbReference type="InterPro" id="IPR017871">
    <property type="entry name" value="ABC_transporter-like_CS"/>
</dbReference>
<keyword evidence="3 5" id="KW-0067">ATP-binding</keyword>
<dbReference type="GO" id="GO:0005524">
    <property type="term" value="F:ATP binding"/>
    <property type="evidence" value="ECO:0007669"/>
    <property type="project" value="UniProtKB-KW"/>
</dbReference>
<feature type="domain" description="ABC transporter" evidence="4">
    <location>
        <begin position="2"/>
        <end position="246"/>
    </location>
</feature>
<dbReference type="SMART" id="SM00382">
    <property type="entry name" value="AAA"/>
    <property type="match status" value="1"/>
</dbReference>
<comment type="caution">
    <text evidence="5">The sequence shown here is derived from an EMBL/GenBank/DDBJ whole genome shotgun (WGS) entry which is preliminary data.</text>
</comment>
<dbReference type="PANTHER" id="PTHR43204">
    <property type="entry name" value="ABC TRANSPORTER I FAMILY MEMBER 6, CHLOROPLASTIC"/>
    <property type="match status" value="1"/>
</dbReference>
<dbReference type="Gene3D" id="3.40.50.300">
    <property type="entry name" value="P-loop containing nucleotide triphosphate hydrolases"/>
    <property type="match status" value="1"/>
</dbReference>
<dbReference type="InterPro" id="IPR003593">
    <property type="entry name" value="AAA+_ATPase"/>
</dbReference>
<name>A0ABQ3E9Y0_9GAMM</name>
<keyword evidence="6" id="KW-1185">Reference proteome</keyword>
<dbReference type="NCBIfam" id="TIGR01978">
    <property type="entry name" value="sufC"/>
    <property type="match status" value="1"/>
</dbReference>
<dbReference type="InterPro" id="IPR010230">
    <property type="entry name" value="FeS-cluster_ATPase_SufC"/>
</dbReference>
<dbReference type="RefSeq" id="WP_189445393.1">
    <property type="nucleotide sequence ID" value="NZ_BMZI01000006.1"/>
</dbReference>
<sequence length="250" mass="27357">MLEVKDLHVSVEDKAILKGLDLTVNAGEVHAIMGPNGAGKSTLSAVIAGKDGYEVTQGSIFFEGQDVLEMEIEERARAGMLLGFQYPIEIPGVKNIYLLKAALNAARAARGEGEVPAPEFMKLVREKSAEMKMDTSFLQRAVNEGFSGGEKKRNEILQMLVLQPKLAMLDEIDSGLDIDAMKVVAQGVNSLRSADRAILMVTHYQRLLNHIEPDRVHVLVDGRIVKSGDKDLALELEARGYDWVVEESAA</sequence>
<evidence type="ECO:0000259" key="4">
    <source>
        <dbReference type="PROSITE" id="PS50893"/>
    </source>
</evidence>
<evidence type="ECO:0000313" key="5">
    <source>
        <dbReference type="EMBL" id="GHB28073.1"/>
    </source>
</evidence>
<proteinExistence type="inferred from homology"/>
<protein>
    <submittedName>
        <fullName evidence="5">ABC transporter ATP-binding protein</fullName>
    </submittedName>
</protein>
<dbReference type="InterPro" id="IPR027417">
    <property type="entry name" value="P-loop_NTPase"/>
</dbReference>
<organism evidence="5 6">
    <name type="scientific">Salinicola rhizosphaerae</name>
    <dbReference type="NCBI Taxonomy" id="1443141"/>
    <lineage>
        <taxon>Bacteria</taxon>
        <taxon>Pseudomonadati</taxon>
        <taxon>Pseudomonadota</taxon>
        <taxon>Gammaproteobacteria</taxon>
        <taxon>Oceanospirillales</taxon>
        <taxon>Halomonadaceae</taxon>
        <taxon>Salinicola</taxon>
    </lineage>
</organism>
<reference evidence="6" key="1">
    <citation type="journal article" date="2019" name="Int. J. Syst. Evol. Microbiol.">
        <title>The Global Catalogue of Microorganisms (GCM) 10K type strain sequencing project: providing services to taxonomists for standard genome sequencing and annotation.</title>
        <authorList>
            <consortium name="The Broad Institute Genomics Platform"/>
            <consortium name="The Broad Institute Genome Sequencing Center for Infectious Disease"/>
            <person name="Wu L."/>
            <person name="Ma J."/>
        </authorList>
    </citation>
    <scope>NUCLEOTIDE SEQUENCE [LARGE SCALE GENOMIC DNA]</scope>
    <source>
        <strain evidence="6">KCTC 32998</strain>
    </source>
</reference>
<dbReference type="PANTHER" id="PTHR43204:SF1">
    <property type="entry name" value="ABC TRANSPORTER I FAMILY MEMBER 6, CHLOROPLASTIC"/>
    <property type="match status" value="1"/>
</dbReference>
<dbReference type="EMBL" id="BMZI01000006">
    <property type="protein sequence ID" value="GHB28073.1"/>
    <property type="molecule type" value="Genomic_DNA"/>
</dbReference>
<dbReference type="Proteomes" id="UP000646745">
    <property type="component" value="Unassembled WGS sequence"/>
</dbReference>
<keyword evidence="2" id="KW-0547">Nucleotide-binding</keyword>
<dbReference type="InterPro" id="IPR003439">
    <property type="entry name" value="ABC_transporter-like_ATP-bd"/>
</dbReference>
<evidence type="ECO:0000256" key="3">
    <source>
        <dbReference type="ARBA" id="ARBA00022840"/>
    </source>
</evidence>